<keyword evidence="1" id="KW-1185">Reference proteome</keyword>
<reference evidence="2" key="1">
    <citation type="submission" date="2025-08" db="UniProtKB">
        <authorList>
            <consortium name="RefSeq"/>
        </authorList>
    </citation>
    <scope>IDENTIFICATION</scope>
    <source>
        <tissue evidence="2">Blood</tissue>
    </source>
</reference>
<evidence type="ECO:0000313" key="2">
    <source>
        <dbReference type="RefSeq" id="XP_060542108.1"/>
    </source>
</evidence>
<dbReference type="RefSeq" id="XP_060542108.1">
    <property type="nucleotide sequence ID" value="XM_060686125.1"/>
</dbReference>
<name>A0ABM3Z152_PANGU</name>
<organism evidence="1 2">
    <name type="scientific">Pantherophis guttatus</name>
    <name type="common">Corn snake</name>
    <name type="synonym">Elaphe guttata</name>
    <dbReference type="NCBI Taxonomy" id="94885"/>
    <lineage>
        <taxon>Eukaryota</taxon>
        <taxon>Metazoa</taxon>
        <taxon>Chordata</taxon>
        <taxon>Craniata</taxon>
        <taxon>Vertebrata</taxon>
        <taxon>Euteleostomi</taxon>
        <taxon>Lepidosauria</taxon>
        <taxon>Squamata</taxon>
        <taxon>Bifurcata</taxon>
        <taxon>Unidentata</taxon>
        <taxon>Episquamata</taxon>
        <taxon>Toxicofera</taxon>
        <taxon>Serpentes</taxon>
        <taxon>Colubroidea</taxon>
        <taxon>Colubridae</taxon>
        <taxon>Colubrinae</taxon>
        <taxon>Pantherophis</taxon>
    </lineage>
</organism>
<evidence type="ECO:0000313" key="1">
    <source>
        <dbReference type="Proteomes" id="UP001652622"/>
    </source>
</evidence>
<proteinExistence type="predicted"/>
<sequence length="259" mass="29076">RLCGPGWGETGSDSTLPRPSGCGFRHPDIASWYHRWLLGANHWPTPITERARNLGVLLDARLSLEEHMMAVARGAFYQVRLIRQLRPFLDQDFLCTVTQALVTSRLDYCNALYMGLPLGCTWRLQLVQNAAAQGIVGATGCSHVTPLLRELQWLPVVFQVRFKVLVTTFKALHGLGPGYLRDRLLLPIASHRPVRSYREGLLRVPSARQCRLATPRGRAFSVAAPALWNDLPPEIRTIPDLQTFRRALKTHLFQLAGLA</sequence>
<feature type="non-terminal residue" evidence="2">
    <location>
        <position position="1"/>
    </location>
</feature>
<dbReference type="Proteomes" id="UP001652622">
    <property type="component" value="Unplaced"/>
</dbReference>
<gene>
    <name evidence="2" type="primary">LOC132710271</name>
</gene>
<dbReference type="PANTHER" id="PTHR33332">
    <property type="entry name" value="REVERSE TRANSCRIPTASE DOMAIN-CONTAINING PROTEIN"/>
    <property type="match status" value="1"/>
</dbReference>
<accession>A0ABM3Z152</accession>
<protein>
    <submittedName>
        <fullName evidence="2">Uncharacterized protein LOC132710271</fullName>
    </submittedName>
</protein>
<dbReference type="GeneID" id="132710271"/>